<feature type="domain" description="CAAX prenyl protease 2/Lysostaphin resistance protein A-like" evidence="2">
    <location>
        <begin position="132"/>
        <end position="217"/>
    </location>
</feature>
<keyword evidence="1" id="KW-0472">Membrane</keyword>
<keyword evidence="1" id="KW-1133">Transmembrane helix</keyword>
<accession>A0ABW0TTC3</accession>
<evidence type="ECO:0000313" key="4">
    <source>
        <dbReference type="Proteomes" id="UP001596109"/>
    </source>
</evidence>
<dbReference type="EMBL" id="JBHSNO010000023">
    <property type="protein sequence ID" value="MFC5592118.1"/>
    <property type="molecule type" value="Genomic_DNA"/>
</dbReference>
<dbReference type="PANTHER" id="PTHR36435">
    <property type="entry name" value="SLR1288 PROTEIN"/>
    <property type="match status" value="1"/>
</dbReference>
<dbReference type="InterPro" id="IPR052710">
    <property type="entry name" value="CAAX_protease"/>
</dbReference>
<feature type="transmembrane region" description="Helical" evidence="1">
    <location>
        <begin position="185"/>
        <end position="200"/>
    </location>
</feature>
<name>A0ABW0TTC3_9BACL</name>
<keyword evidence="4" id="KW-1185">Reference proteome</keyword>
<gene>
    <name evidence="3" type="ORF">ACFPRA_24890</name>
</gene>
<dbReference type="InterPro" id="IPR003675">
    <property type="entry name" value="Rce1/LyrA-like_dom"/>
</dbReference>
<feature type="transmembrane region" description="Helical" evidence="1">
    <location>
        <begin position="162"/>
        <end position="179"/>
    </location>
</feature>
<reference evidence="4" key="1">
    <citation type="journal article" date="2019" name="Int. J. Syst. Evol. Microbiol.">
        <title>The Global Catalogue of Microorganisms (GCM) 10K type strain sequencing project: providing services to taxonomists for standard genome sequencing and annotation.</title>
        <authorList>
            <consortium name="The Broad Institute Genomics Platform"/>
            <consortium name="The Broad Institute Genome Sequencing Center for Infectious Disease"/>
            <person name="Wu L."/>
            <person name="Ma J."/>
        </authorList>
    </citation>
    <scope>NUCLEOTIDE SEQUENCE [LARGE SCALE GENOMIC DNA]</scope>
    <source>
        <strain evidence="4">CGMCC 4.1434</strain>
    </source>
</reference>
<proteinExistence type="predicted"/>
<organism evidence="3 4">
    <name type="scientific">Sporosarcina soli</name>
    <dbReference type="NCBI Taxonomy" id="334736"/>
    <lineage>
        <taxon>Bacteria</taxon>
        <taxon>Bacillati</taxon>
        <taxon>Bacillota</taxon>
        <taxon>Bacilli</taxon>
        <taxon>Bacillales</taxon>
        <taxon>Caryophanaceae</taxon>
        <taxon>Sporosarcina</taxon>
    </lineage>
</organism>
<evidence type="ECO:0000313" key="3">
    <source>
        <dbReference type="EMBL" id="MFC5592118.1"/>
    </source>
</evidence>
<feature type="transmembrane region" description="Helical" evidence="1">
    <location>
        <begin position="45"/>
        <end position="67"/>
    </location>
</feature>
<comment type="caution">
    <text evidence="3">The sequence shown here is derived from an EMBL/GenBank/DDBJ whole genome shotgun (WGS) entry which is preliminary data.</text>
</comment>
<keyword evidence="1" id="KW-0812">Transmembrane</keyword>
<keyword evidence="3" id="KW-0378">Hydrolase</keyword>
<evidence type="ECO:0000259" key="2">
    <source>
        <dbReference type="Pfam" id="PF02517"/>
    </source>
</evidence>
<sequence>MKNWKMYIYLLLTYIAMQVGSVYLAELLIGYMKSKPGLQELQATYHGFAWSLFIVNTIAAIIFLVLIARNKKFMQVFKGKKASIGSIFLWGIIGFFLAMGGQMLAASIESMFGVTPGSDNTALLTDIAKTSPIVIISMVLFAPLLEELVFRRVIFGGIYMKTNFWIATLVSAVVFAAVHNELEHLLIYTMPALVFAYLYYRTKSILTPMIAHGLMNGFVVVVQLNYDKLQRYIEEMEKVKQAVIIFIQ</sequence>
<feature type="transmembrane region" description="Helical" evidence="1">
    <location>
        <begin position="7"/>
        <end position="25"/>
    </location>
</feature>
<feature type="transmembrane region" description="Helical" evidence="1">
    <location>
        <begin position="132"/>
        <end position="150"/>
    </location>
</feature>
<feature type="transmembrane region" description="Helical" evidence="1">
    <location>
        <begin position="87"/>
        <end position="112"/>
    </location>
</feature>
<dbReference type="RefSeq" id="WP_381440829.1">
    <property type="nucleotide sequence ID" value="NZ_JBHSNO010000023.1"/>
</dbReference>
<dbReference type="Proteomes" id="UP001596109">
    <property type="component" value="Unassembled WGS sequence"/>
</dbReference>
<evidence type="ECO:0000256" key="1">
    <source>
        <dbReference type="SAM" id="Phobius"/>
    </source>
</evidence>
<dbReference type="EC" id="3.4.-.-" evidence="3"/>
<protein>
    <submittedName>
        <fullName evidence="3">CPBP family intramembrane glutamic endopeptidase</fullName>
        <ecNumber evidence="3">3.4.-.-</ecNumber>
    </submittedName>
</protein>
<dbReference type="GO" id="GO:0016787">
    <property type="term" value="F:hydrolase activity"/>
    <property type="evidence" value="ECO:0007669"/>
    <property type="project" value="UniProtKB-KW"/>
</dbReference>
<dbReference type="Pfam" id="PF02517">
    <property type="entry name" value="Rce1-like"/>
    <property type="match status" value="1"/>
</dbReference>
<dbReference type="PANTHER" id="PTHR36435:SF6">
    <property type="entry name" value="ABORTIVE INFECTION PROTEIN"/>
    <property type="match status" value="1"/>
</dbReference>